<proteinExistence type="predicted"/>
<dbReference type="EMBL" id="ADAS02000027">
    <property type="protein sequence ID" value="OAV95590.1"/>
    <property type="molecule type" value="Genomic_DNA"/>
</dbReference>
<evidence type="ECO:0000313" key="3">
    <source>
        <dbReference type="Proteomes" id="UP000005240"/>
    </source>
</evidence>
<organism evidence="1">
    <name type="scientific">Puccinia triticina (isolate 1-1 / race 1 (BBBD))</name>
    <name type="common">Brown leaf rust fungus</name>
    <dbReference type="NCBI Taxonomy" id="630390"/>
    <lineage>
        <taxon>Eukaryota</taxon>
        <taxon>Fungi</taxon>
        <taxon>Dikarya</taxon>
        <taxon>Basidiomycota</taxon>
        <taxon>Pucciniomycotina</taxon>
        <taxon>Pucciniomycetes</taxon>
        <taxon>Pucciniales</taxon>
        <taxon>Pucciniaceae</taxon>
        <taxon>Puccinia</taxon>
    </lineage>
</organism>
<name>A0A180GS51_PUCT1</name>
<reference evidence="1" key="2">
    <citation type="submission" date="2016-05" db="EMBL/GenBank/DDBJ databases">
        <title>Comparative analysis highlights variable genome content of wheat rusts and divergence of the mating loci.</title>
        <authorList>
            <person name="Cuomo C.A."/>
            <person name="Bakkeren G."/>
            <person name="Szabo L."/>
            <person name="Khalil H."/>
            <person name="Joly D."/>
            <person name="Goldberg J."/>
            <person name="Young S."/>
            <person name="Zeng Q."/>
            <person name="Fellers J."/>
        </authorList>
    </citation>
    <scope>NUCLEOTIDE SEQUENCE [LARGE SCALE GENOMIC DNA]</scope>
    <source>
        <strain evidence="1">1-1 BBBD Race 1</strain>
    </source>
</reference>
<evidence type="ECO:0000313" key="1">
    <source>
        <dbReference type="EMBL" id="OAV95590.1"/>
    </source>
</evidence>
<dbReference type="EnsemblFungi" id="PTTG_26600-t43_1">
    <property type="protein sequence ID" value="PTTG_26600-t43_1-p1"/>
    <property type="gene ID" value="PTTG_26600"/>
</dbReference>
<keyword evidence="3" id="KW-1185">Reference proteome</keyword>
<dbReference type="AlphaFoldDB" id="A0A180GS51"/>
<gene>
    <name evidence="1" type="ORF">PTTG_26600</name>
</gene>
<dbReference type="OrthoDB" id="88410at2759"/>
<dbReference type="VEuPathDB" id="FungiDB:PTTG_26600"/>
<sequence>MPFGNDPLVIACFPATCEYCNGHTWAGCGLHVDDVLSKIPAGSKKCCCSMRRR</sequence>
<protein>
    <submittedName>
        <fullName evidence="1 2">Uncharacterized protein</fullName>
    </submittedName>
</protein>
<reference evidence="2" key="4">
    <citation type="submission" date="2025-05" db="UniProtKB">
        <authorList>
            <consortium name="EnsemblFungi"/>
        </authorList>
    </citation>
    <scope>IDENTIFICATION</scope>
    <source>
        <strain evidence="2">isolate 1-1 / race 1 (BBBD)</strain>
    </source>
</reference>
<reference evidence="1" key="1">
    <citation type="submission" date="2009-11" db="EMBL/GenBank/DDBJ databases">
        <authorList>
            <consortium name="The Broad Institute Genome Sequencing Platform"/>
            <person name="Ward D."/>
            <person name="Feldgarden M."/>
            <person name="Earl A."/>
            <person name="Young S.K."/>
            <person name="Zeng Q."/>
            <person name="Koehrsen M."/>
            <person name="Alvarado L."/>
            <person name="Berlin A."/>
            <person name="Bochicchio J."/>
            <person name="Borenstein D."/>
            <person name="Chapman S.B."/>
            <person name="Chen Z."/>
            <person name="Engels R."/>
            <person name="Freedman E."/>
            <person name="Gellesch M."/>
            <person name="Goldberg J."/>
            <person name="Griggs A."/>
            <person name="Gujja S."/>
            <person name="Heilman E."/>
            <person name="Heiman D."/>
            <person name="Hepburn T."/>
            <person name="Howarth C."/>
            <person name="Jen D."/>
            <person name="Larson L."/>
            <person name="Lewis B."/>
            <person name="Mehta T."/>
            <person name="Park D."/>
            <person name="Pearson M."/>
            <person name="Roberts A."/>
            <person name="Saif S."/>
            <person name="Shea T."/>
            <person name="Shenoy N."/>
            <person name="Sisk P."/>
            <person name="Stolte C."/>
            <person name="Sykes S."/>
            <person name="Thomson T."/>
            <person name="Walk T."/>
            <person name="White J."/>
            <person name="Yandava C."/>
            <person name="Izard J."/>
            <person name="Baranova O.V."/>
            <person name="Blanton J.M."/>
            <person name="Tanner A.C."/>
            <person name="Dewhirst F.E."/>
            <person name="Haas B."/>
            <person name="Nusbaum C."/>
            <person name="Birren B."/>
        </authorList>
    </citation>
    <scope>NUCLEOTIDE SEQUENCE [LARGE SCALE GENOMIC DNA]</scope>
    <source>
        <strain evidence="1">1-1 BBBD Race 1</strain>
    </source>
</reference>
<evidence type="ECO:0000313" key="2">
    <source>
        <dbReference type="EnsemblFungi" id="PTTG_26600-t43_1-p1"/>
    </source>
</evidence>
<accession>A0A180GS51</accession>
<dbReference type="Proteomes" id="UP000005240">
    <property type="component" value="Unassembled WGS sequence"/>
</dbReference>
<reference evidence="2 3" key="3">
    <citation type="journal article" date="2017" name="G3 (Bethesda)">
        <title>Comparative analysis highlights variable genome content of wheat rusts and divergence of the mating loci.</title>
        <authorList>
            <person name="Cuomo C.A."/>
            <person name="Bakkeren G."/>
            <person name="Khalil H.B."/>
            <person name="Panwar V."/>
            <person name="Joly D."/>
            <person name="Linning R."/>
            <person name="Sakthikumar S."/>
            <person name="Song X."/>
            <person name="Adiconis X."/>
            <person name="Fan L."/>
            <person name="Goldberg J.M."/>
            <person name="Levin J.Z."/>
            <person name="Young S."/>
            <person name="Zeng Q."/>
            <person name="Anikster Y."/>
            <person name="Bruce M."/>
            <person name="Wang M."/>
            <person name="Yin C."/>
            <person name="McCallum B."/>
            <person name="Szabo L.J."/>
            <person name="Hulbert S."/>
            <person name="Chen X."/>
            <person name="Fellers J.P."/>
        </authorList>
    </citation>
    <scope>NUCLEOTIDE SEQUENCE</scope>
    <source>
        <strain evidence="2">isolate 1-1 / race 1 (BBBD)</strain>
        <strain evidence="3">Isolate 1-1 / race 1 (BBBD)</strain>
    </source>
</reference>